<organism evidence="1 2">
    <name type="scientific">Serratia oryzae</name>
    <dbReference type="NCBI Taxonomy" id="2034155"/>
    <lineage>
        <taxon>Bacteria</taxon>
        <taxon>Pseudomonadati</taxon>
        <taxon>Pseudomonadota</taxon>
        <taxon>Gammaproteobacteria</taxon>
        <taxon>Enterobacterales</taxon>
        <taxon>Yersiniaceae</taxon>
        <taxon>Serratia</taxon>
    </lineage>
</organism>
<proteinExistence type="predicted"/>
<dbReference type="Proteomes" id="UP000216021">
    <property type="component" value="Unassembled WGS sequence"/>
</dbReference>
<dbReference type="EMBL" id="MOXD01000002">
    <property type="protein sequence ID" value="OMQ25476.1"/>
    <property type="molecule type" value="Genomic_DNA"/>
</dbReference>
<comment type="caution">
    <text evidence="1">The sequence shown here is derived from an EMBL/GenBank/DDBJ whole genome shotgun (WGS) entry which is preliminary data.</text>
</comment>
<keyword evidence="2" id="KW-1185">Reference proteome</keyword>
<dbReference type="PIRSF" id="PIRSF028304">
    <property type="entry name" value="UCP028304"/>
    <property type="match status" value="1"/>
</dbReference>
<gene>
    <name evidence="1" type="ORF">BMI79_03925</name>
</gene>
<protein>
    <submittedName>
        <fullName evidence="1">Type VI secretion system protein ImpG</fullName>
    </submittedName>
</protein>
<dbReference type="NCBIfam" id="TIGR03359">
    <property type="entry name" value="VI_chp_6"/>
    <property type="match status" value="1"/>
</dbReference>
<dbReference type="RefSeq" id="WP_076940659.1">
    <property type="nucleotide sequence ID" value="NZ_MOXD01000002.1"/>
</dbReference>
<accession>A0A1S8CNA9</accession>
<dbReference type="STRING" id="2034155.BMI79_03925"/>
<sequence length="628" mass="71194">MDSKLLEYYNRELLYLREMGAEFAESYPKVAGRLGMQGIDVGDPYVERLMEGFAFLTSRIQLKMDAEFPRFSQRMLEVIYPNYLSPTPSMAVAELHPDGRKGNINAGFLVPRGTVMTCDTFRKNGIVCKYRTAHDVTLYPLSIRQVALGALPADIVSTAKFNRNASRHALRIRLRLDDNVTFDSLNLDKLMFYLSGQDLEAMQLLELLMQHTTGIICQPVGAVLEQRHYLPKEHLHHEGFDADQALLPNDLRNFDGYRLLQEYFAFPARFRFFSVSGLAALFGAGKTQHGDVREFEIVLLLDKELPALAKRIDASHLALHCTPVINLFPKVAERITLNDKSNEYHLVVDNIQPLDFEVFSVQRLWGTSANSQQEQEFRPFYCTQGRDGQNYGAYFSLRRSPRPPSVQSQRQGARSSYSGSEVFLSLVDAYHTPWRNDLEYITAEVLATNRDLPLLLQRQEALSFVVADSIPLRQVTLKTPLSPPREALAEGRISWGLISQLQLDYLSLMEGDDEQGARALRELLTLYAKLDEPQITKEIKGVQHCRLSPSYQRAPAPGPIVFSRGVAIDLTIDEQAFSGSTPYLLGCVLERLFSRMVTMNTFVTTSLSTPQRGKIAQWRPRMGRRTLI</sequence>
<dbReference type="PANTHER" id="PTHR35370:SF1">
    <property type="entry name" value="TYPE VI SECRETION SYSTEM COMPONENT TSSF1"/>
    <property type="match status" value="1"/>
</dbReference>
<dbReference type="AlphaFoldDB" id="A0A1S8CNA9"/>
<evidence type="ECO:0000313" key="1">
    <source>
        <dbReference type="EMBL" id="OMQ25476.1"/>
    </source>
</evidence>
<evidence type="ECO:0000313" key="2">
    <source>
        <dbReference type="Proteomes" id="UP000216021"/>
    </source>
</evidence>
<dbReference type="PANTHER" id="PTHR35370">
    <property type="entry name" value="CYTOPLASMIC PROTEIN-RELATED-RELATED"/>
    <property type="match status" value="1"/>
</dbReference>
<reference evidence="1 2" key="1">
    <citation type="submission" date="2016-11" db="EMBL/GenBank/DDBJ databases">
        <title>Rahnella oryzae sp. nov., isolated from rice root.</title>
        <authorList>
            <person name="Zhang X.-X."/>
            <person name="Zhang J."/>
        </authorList>
    </citation>
    <scope>NUCLEOTIDE SEQUENCE [LARGE SCALE GENOMIC DNA]</scope>
    <source>
        <strain evidence="1 2">J11-6</strain>
    </source>
</reference>
<dbReference type="InterPro" id="IPR010272">
    <property type="entry name" value="T6SS_TssF"/>
</dbReference>
<name>A0A1S8CNA9_9GAMM</name>
<dbReference type="Pfam" id="PF05947">
    <property type="entry name" value="T6SS_TssF"/>
    <property type="match status" value="1"/>
</dbReference>
<dbReference type="OrthoDB" id="9763676at2"/>